<keyword evidence="3" id="KW-1185">Reference proteome</keyword>
<accession>A0A7I4YP58</accession>
<feature type="region of interest" description="Disordered" evidence="1">
    <location>
        <begin position="121"/>
        <end position="152"/>
    </location>
</feature>
<keyword evidence="2" id="KW-1133">Transmembrane helix</keyword>
<dbReference type="OrthoDB" id="10556979at2759"/>
<feature type="transmembrane region" description="Helical" evidence="2">
    <location>
        <begin position="21"/>
        <end position="51"/>
    </location>
</feature>
<dbReference type="InterPro" id="IPR019422">
    <property type="entry name" value="7TM_GPCR_serpentine_rcpt_Srh"/>
</dbReference>
<dbReference type="SUPFAM" id="SSF81321">
    <property type="entry name" value="Family A G protein-coupled receptor-like"/>
    <property type="match status" value="1"/>
</dbReference>
<evidence type="ECO:0000313" key="4">
    <source>
        <dbReference type="WBParaSite" id="HCON_00124760-00001"/>
    </source>
</evidence>
<proteinExistence type="predicted"/>
<protein>
    <submittedName>
        <fullName evidence="4">G protein-coupled receptor</fullName>
    </submittedName>
</protein>
<keyword evidence="2" id="KW-0812">Transmembrane</keyword>
<evidence type="ECO:0000313" key="3">
    <source>
        <dbReference type="Proteomes" id="UP000025227"/>
    </source>
</evidence>
<dbReference type="AlphaFoldDB" id="A0A7I4YP58"/>
<feature type="transmembrane region" description="Helical" evidence="2">
    <location>
        <begin position="71"/>
        <end position="92"/>
    </location>
</feature>
<dbReference type="Pfam" id="PF10318">
    <property type="entry name" value="7TM_GPCR_Srh"/>
    <property type="match status" value="1"/>
</dbReference>
<reference evidence="4" key="1">
    <citation type="submission" date="2020-12" db="UniProtKB">
        <authorList>
            <consortium name="WormBaseParasite"/>
        </authorList>
    </citation>
    <scope>IDENTIFICATION</scope>
    <source>
        <strain evidence="4">MHco3</strain>
    </source>
</reference>
<keyword evidence="2" id="KW-0472">Membrane</keyword>
<sequence length="152" mass="17499">MIIRVVLRIRARRHEFSAKTYRLHINVVIALVMYCVILFVQLGLPVMLFVITVILDLSWMTEMPHLQTMMFFPISLFAMSTSIMYLIVIRPFRESAIRLIKRAGRAAALAKFMETRLRRSPTNSSNFTLSSTSSGREPRSRPSTHHELTCVA</sequence>
<organism evidence="3 4">
    <name type="scientific">Haemonchus contortus</name>
    <name type="common">Barber pole worm</name>
    <dbReference type="NCBI Taxonomy" id="6289"/>
    <lineage>
        <taxon>Eukaryota</taxon>
        <taxon>Metazoa</taxon>
        <taxon>Ecdysozoa</taxon>
        <taxon>Nematoda</taxon>
        <taxon>Chromadorea</taxon>
        <taxon>Rhabditida</taxon>
        <taxon>Rhabditina</taxon>
        <taxon>Rhabditomorpha</taxon>
        <taxon>Strongyloidea</taxon>
        <taxon>Trichostrongylidae</taxon>
        <taxon>Haemonchus</taxon>
    </lineage>
</organism>
<name>A0A7I4YP58_HAECO</name>
<feature type="compositionally biased region" description="Low complexity" evidence="1">
    <location>
        <begin position="121"/>
        <end position="134"/>
    </location>
</feature>
<dbReference type="WBParaSite" id="HCON_00124760-00001">
    <property type="protein sequence ID" value="HCON_00124760-00001"/>
    <property type="gene ID" value="HCON_00124760"/>
</dbReference>
<evidence type="ECO:0000256" key="1">
    <source>
        <dbReference type="SAM" id="MobiDB-lite"/>
    </source>
</evidence>
<evidence type="ECO:0000256" key="2">
    <source>
        <dbReference type="SAM" id="Phobius"/>
    </source>
</evidence>
<dbReference type="Proteomes" id="UP000025227">
    <property type="component" value="Unplaced"/>
</dbReference>
<feature type="compositionally biased region" description="Basic and acidic residues" evidence="1">
    <location>
        <begin position="136"/>
        <end position="152"/>
    </location>
</feature>